<evidence type="ECO:0000313" key="6">
    <source>
        <dbReference type="EMBL" id="SDM46915.1"/>
    </source>
</evidence>
<organism evidence="6 7">
    <name type="scientific">Franzmannia pantelleriensis</name>
    <dbReference type="NCBI Taxonomy" id="48727"/>
    <lineage>
        <taxon>Bacteria</taxon>
        <taxon>Pseudomonadati</taxon>
        <taxon>Pseudomonadota</taxon>
        <taxon>Gammaproteobacteria</taxon>
        <taxon>Oceanospirillales</taxon>
        <taxon>Halomonadaceae</taxon>
        <taxon>Franzmannia</taxon>
    </lineage>
</organism>
<dbReference type="InterPro" id="IPR005119">
    <property type="entry name" value="LysR_subst-bd"/>
</dbReference>
<dbReference type="Proteomes" id="UP000199107">
    <property type="component" value="Unassembled WGS sequence"/>
</dbReference>
<name>A0A1G9TIG8_9GAMM</name>
<dbReference type="GO" id="GO:0003700">
    <property type="term" value="F:DNA-binding transcription factor activity"/>
    <property type="evidence" value="ECO:0007669"/>
    <property type="project" value="InterPro"/>
</dbReference>
<evidence type="ECO:0000256" key="1">
    <source>
        <dbReference type="ARBA" id="ARBA00009437"/>
    </source>
</evidence>
<dbReference type="Pfam" id="PF00126">
    <property type="entry name" value="HTH_1"/>
    <property type="match status" value="1"/>
</dbReference>
<dbReference type="SUPFAM" id="SSF46785">
    <property type="entry name" value="Winged helix' DNA-binding domain"/>
    <property type="match status" value="1"/>
</dbReference>
<keyword evidence="2" id="KW-0805">Transcription regulation</keyword>
<dbReference type="InterPro" id="IPR036390">
    <property type="entry name" value="WH_DNA-bd_sf"/>
</dbReference>
<keyword evidence="4" id="KW-0804">Transcription</keyword>
<dbReference type="AlphaFoldDB" id="A0A1G9TIG8"/>
<comment type="similarity">
    <text evidence="1">Belongs to the LysR transcriptional regulatory family.</text>
</comment>
<dbReference type="Gene3D" id="3.40.190.10">
    <property type="entry name" value="Periplasmic binding protein-like II"/>
    <property type="match status" value="2"/>
</dbReference>
<evidence type="ECO:0000256" key="2">
    <source>
        <dbReference type="ARBA" id="ARBA00023015"/>
    </source>
</evidence>
<dbReference type="Gene3D" id="1.10.10.10">
    <property type="entry name" value="Winged helix-like DNA-binding domain superfamily/Winged helix DNA-binding domain"/>
    <property type="match status" value="1"/>
</dbReference>
<dbReference type="PANTHER" id="PTHR30126:SF2">
    <property type="entry name" value="HTH-TYPE TRANSCRIPTIONAL REGULATOR YJIE"/>
    <property type="match status" value="1"/>
</dbReference>
<dbReference type="CDD" id="cd05466">
    <property type="entry name" value="PBP2_LTTR_substrate"/>
    <property type="match status" value="1"/>
</dbReference>
<sequence length="315" mass="35394">MTDLTVFRDFLVLCQTKSFSRAAERRHVSVSGLSRRIQGLEEWVGTPLFERGKGGLTLTEAGRDLHEVVLDILHRLDGLRESIAESVHDRQQRIRFCSPHILSRIFFPRWIPRLQDQLSEVRLSIFSNTLPECLTALDEREADYAVALLDEKNVVAERLSLVGEGNKYSLMDLDTECLIPVSAPNAAGQPIYNLHVASDSPTSFLEYQEECHLGWGLRTALENRGLNLQRHHDASLAESLHLMALSGLGVTWLPQSLVREDLEAKRLVRAGDSSFDIFLKVSLIRQFTPLTFEAQCLWEYLSTLAPGSVGASSKL</sequence>
<dbReference type="RefSeq" id="WP_089659585.1">
    <property type="nucleotide sequence ID" value="NZ_FNGH01000013.1"/>
</dbReference>
<evidence type="ECO:0000256" key="3">
    <source>
        <dbReference type="ARBA" id="ARBA00023125"/>
    </source>
</evidence>
<evidence type="ECO:0000256" key="4">
    <source>
        <dbReference type="ARBA" id="ARBA00023163"/>
    </source>
</evidence>
<evidence type="ECO:0000313" key="7">
    <source>
        <dbReference type="Proteomes" id="UP000199107"/>
    </source>
</evidence>
<dbReference type="InterPro" id="IPR000847">
    <property type="entry name" value="LysR_HTH_N"/>
</dbReference>
<keyword evidence="3 6" id="KW-0238">DNA-binding</keyword>
<dbReference type="PROSITE" id="PS50931">
    <property type="entry name" value="HTH_LYSR"/>
    <property type="match status" value="1"/>
</dbReference>
<dbReference type="OrthoDB" id="5293066at2"/>
<protein>
    <submittedName>
        <fullName evidence="6">DNA-binding transcriptional regulator, LysR family</fullName>
    </submittedName>
</protein>
<dbReference type="EMBL" id="FNGH01000013">
    <property type="protein sequence ID" value="SDM46915.1"/>
    <property type="molecule type" value="Genomic_DNA"/>
</dbReference>
<dbReference type="STRING" id="48727.SAMN05192555_113122"/>
<evidence type="ECO:0000259" key="5">
    <source>
        <dbReference type="PROSITE" id="PS50931"/>
    </source>
</evidence>
<reference evidence="7" key="1">
    <citation type="submission" date="2016-10" db="EMBL/GenBank/DDBJ databases">
        <authorList>
            <person name="Varghese N."/>
            <person name="Submissions S."/>
        </authorList>
    </citation>
    <scope>NUCLEOTIDE SEQUENCE [LARGE SCALE GENOMIC DNA]</scope>
    <source>
        <strain evidence="7">AAP</strain>
    </source>
</reference>
<accession>A0A1G9TIG8</accession>
<dbReference type="InterPro" id="IPR036388">
    <property type="entry name" value="WH-like_DNA-bd_sf"/>
</dbReference>
<dbReference type="GO" id="GO:0000976">
    <property type="term" value="F:transcription cis-regulatory region binding"/>
    <property type="evidence" value="ECO:0007669"/>
    <property type="project" value="TreeGrafter"/>
</dbReference>
<dbReference type="Pfam" id="PF03466">
    <property type="entry name" value="LysR_substrate"/>
    <property type="match status" value="1"/>
</dbReference>
<gene>
    <name evidence="6" type="ORF">SAMN05192555_113122</name>
</gene>
<proteinExistence type="inferred from homology"/>
<keyword evidence="7" id="KW-1185">Reference proteome</keyword>
<feature type="domain" description="HTH lysR-type" evidence="5">
    <location>
        <begin position="1"/>
        <end position="59"/>
    </location>
</feature>
<dbReference type="PANTHER" id="PTHR30126">
    <property type="entry name" value="HTH-TYPE TRANSCRIPTIONAL REGULATOR"/>
    <property type="match status" value="1"/>
</dbReference>
<dbReference type="SUPFAM" id="SSF53850">
    <property type="entry name" value="Periplasmic binding protein-like II"/>
    <property type="match status" value="1"/>
</dbReference>